<feature type="region of interest" description="Disordered" evidence="1">
    <location>
        <begin position="810"/>
        <end position="829"/>
    </location>
</feature>
<evidence type="ECO:0000259" key="2">
    <source>
        <dbReference type="Pfam" id="PF03190"/>
    </source>
</evidence>
<dbReference type="AlphaFoldDB" id="A0AAN9V9H6"/>
<evidence type="ECO:0000313" key="4">
    <source>
        <dbReference type="Proteomes" id="UP001378592"/>
    </source>
</evidence>
<dbReference type="EMBL" id="JAZDUA010000585">
    <property type="protein sequence ID" value="KAK7790811.1"/>
    <property type="molecule type" value="Genomic_DNA"/>
</dbReference>
<dbReference type="InterPro" id="IPR024705">
    <property type="entry name" value="Ssp411"/>
</dbReference>
<dbReference type="Pfam" id="PF03190">
    <property type="entry name" value="Thioredox_DsbH"/>
    <property type="match status" value="1"/>
</dbReference>
<dbReference type="InterPro" id="IPR008928">
    <property type="entry name" value="6-hairpin_glycosidase_sf"/>
</dbReference>
<organism evidence="3 4">
    <name type="scientific">Gryllus longicercus</name>
    <dbReference type="NCBI Taxonomy" id="2509291"/>
    <lineage>
        <taxon>Eukaryota</taxon>
        <taxon>Metazoa</taxon>
        <taxon>Ecdysozoa</taxon>
        <taxon>Arthropoda</taxon>
        <taxon>Hexapoda</taxon>
        <taxon>Insecta</taxon>
        <taxon>Pterygota</taxon>
        <taxon>Neoptera</taxon>
        <taxon>Polyneoptera</taxon>
        <taxon>Orthoptera</taxon>
        <taxon>Ensifera</taxon>
        <taxon>Gryllidea</taxon>
        <taxon>Grylloidea</taxon>
        <taxon>Gryllidae</taxon>
        <taxon>Gryllinae</taxon>
        <taxon>Gryllus</taxon>
    </lineage>
</organism>
<dbReference type="CDD" id="cd02955">
    <property type="entry name" value="SSP411"/>
    <property type="match status" value="1"/>
</dbReference>
<protein>
    <recommendedName>
        <fullName evidence="2">Spermatogenesis-associated protein 20-like TRX domain-containing protein</fullName>
    </recommendedName>
</protein>
<dbReference type="Gene3D" id="1.50.10.10">
    <property type="match status" value="1"/>
</dbReference>
<gene>
    <name evidence="3" type="ORF">R5R35_012066</name>
</gene>
<feature type="domain" description="Spermatogenesis-associated protein 20-like TRX" evidence="2">
    <location>
        <begin position="65"/>
        <end position="227"/>
    </location>
</feature>
<dbReference type="GO" id="GO:0005975">
    <property type="term" value="P:carbohydrate metabolic process"/>
    <property type="evidence" value="ECO:0007669"/>
    <property type="project" value="InterPro"/>
</dbReference>
<reference evidence="3 4" key="1">
    <citation type="submission" date="2024-03" db="EMBL/GenBank/DDBJ databases">
        <title>The genome assembly and annotation of the cricket Gryllus longicercus Weissman &amp; Gray.</title>
        <authorList>
            <person name="Szrajer S."/>
            <person name="Gray D."/>
            <person name="Ylla G."/>
        </authorList>
    </citation>
    <scope>NUCLEOTIDE SEQUENCE [LARGE SCALE GENOMIC DNA]</scope>
    <source>
        <strain evidence="3">DAG 2021-001</strain>
        <tissue evidence="3">Whole body minus gut</tissue>
    </source>
</reference>
<evidence type="ECO:0000313" key="3">
    <source>
        <dbReference type="EMBL" id="KAK7790811.1"/>
    </source>
</evidence>
<comment type="caution">
    <text evidence="3">The sequence shown here is derived from an EMBL/GenBank/DDBJ whole genome shotgun (WGS) entry which is preliminary data.</text>
</comment>
<accession>A0AAN9V9H6</accession>
<dbReference type="PANTHER" id="PTHR42899:SF1">
    <property type="entry name" value="SPERMATOGENESIS-ASSOCIATED PROTEIN 20"/>
    <property type="match status" value="1"/>
</dbReference>
<proteinExistence type="predicted"/>
<dbReference type="InterPro" id="IPR004879">
    <property type="entry name" value="Ssp411-like_TRX"/>
</dbReference>
<evidence type="ECO:0000256" key="1">
    <source>
        <dbReference type="SAM" id="MobiDB-lite"/>
    </source>
</evidence>
<dbReference type="PIRSF" id="PIRSF006402">
    <property type="entry name" value="UCP006402_thioredoxin"/>
    <property type="match status" value="1"/>
</dbReference>
<name>A0AAN9V9H6_9ORTH</name>
<dbReference type="PANTHER" id="PTHR42899">
    <property type="entry name" value="SPERMATOGENESIS-ASSOCIATED PROTEIN 20"/>
    <property type="match status" value="1"/>
</dbReference>
<dbReference type="SUPFAM" id="SSF52833">
    <property type="entry name" value="Thioredoxin-like"/>
    <property type="match status" value="1"/>
</dbReference>
<dbReference type="Proteomes" id="UP001378592">
    <property type="component" value="Unassembled WGS sequence"/>
</dbReference>
<sequence>MIFGRIVQYLLTPKLFRRVTVKDSNAVNSAPISAFGESRQILPNSRFSLARTMASSSNGLKTRTENRLALEKSPYLLQHAYNPVDWYPWGDEAFEKARKEDKLIFLSVGYSTCHWCHVMERETFENADIAKIMNEHFVNIKVDREERPDVDHMYMAYVQASSGSGGWPMSVWLTPDLLPVYGGTYYPPEDHESGMPGFRTLLKVLQTQWRENRSKFTVAGERVAELLRQAAQMEGRAAAAAASAAMASGGADPTAAAAQVPPECAERCLRAFAHEFEAEFGGFGYAPKFPQAPVLDFLLHEYARAPASDAGRRALAMVTHTLRAMARGGIRDHIGEGFARYSTDREWHVPHFEKMLYDQGQLAGVYSAAFLAAREPLFAEVARGILAYVERDLSHADGGFFSAEDADSVPPAAADHEHAERREGAFYVWTHDEVRELLAAPASCPEAAGADAPLAELFCRRYDVRAGGNVRRAQDPHGELTGRNVLRLTPPGAGEGADEPSPAERAALREARDRLFAARQRRPRPRLDHKIITAWNGLMISGFARAGEALGEPALVARAEKAARFVRKHLFSDADCRLRRSVYRAPDGGVAHSPTPIPGFLSDYAFLVRGLLDLYEASLNGEWLTWAEQLQDAQDELFWDEEGGGYYTTAPGDASILFRSKEESDGAEPSANGISSQNLLRLWTLTEREELRPRARRVLAAFHTRLARVAHVLPSMCTTARLLREGPVSVVVSGRAGDPATAALLAAVRARLLPGRVLALADGESPLHERREQLRRMAERPARAYVCRRRACSLPVADPDALARLLDAGAAGDEAGGPPGSPCAGPGDA</sequence>
<dbReference type="Gene3D" id="3.40.30.10">
    <property type="entry name" value="Glutaredoxin"/>
    <property type="match status" value="1"/>
</dbReference>
<dbReference type="SUPFAM" id="SSF48208">
    <property type="entry name" value="Six-hairpin glycosidases"/>
    <property type="match status" value="1"/>
</dbReference>
<keyword evidence="4" id="KW-1185">Reference proteome</keyword>
<dbReference type="InterPro" id="IPR036249">
    <property type="entry name" value="Thioredoxin-like_sf"/>
</dbReference>
<dbReference type="InterPro" id="IPR012341">
    <property type="entry name" value="6hp_glycosidase-like_sf"/>
</dbReference>